<keyword evidence="4" id="KW-0813">Transport</keyword>
<name>G7E3K5_MIXOS</name>
<dbReference type="InterPro" id="IPR005078">
    <property type="entry name" value="Peptidase_C54"/>
</dbReference>
<feature type="compositionally biased region" description="Acidic residues" evidence="13">
    <location>
        <begin position="1185"/>
        <end position="1195"/>
    </location>
</feature>
<dbReference type="GO" id="GO:0035973">
    <property type="term" value="P:aggrephagy"/>
    <property type="evidence" value="ECO:0007669"/>
    <property type="project" value="TreeGrafter"/>
</dbReference>
<dbReference type="EMBL" id="BABT02000119">
    <property type="protein sequence ID" value="GAA97415.1"/>
    <property type="molecule type" value="Genomic_DNA"/>
</dbReference>
<evidence type="ECO:0000313" key="15">
    <source>
        <dbReference type="EMBL" id="GAA97415.1"/>
    </source>
</evidence>
<feature type="compositionally biased region" description="Low complexity" evidence="13">
    <location>
        <begin position="321"/>
        <end position="336"/>
    </location>
</feature>
<reference evidence="15 16" key="1">
    <citation type="journal article" date="2011" name="J. Gen. Appl. Microbiol.">
        <title>Draft genome sequencing of the enigmatic basidiomycete Mixia osmundae.</title>
        <authorList>
            <person name="Nishida H."/>
            <person name="Nagatsuka Y."/>
            <person name="Sugiyama J."/>
        </authorList>
    </citation>
    <scope>NUCLEOTIDE SEQUENCE [LARGE SCALE GENOMIC DNA]</scope>
    <source>
        <strain evidence="16">CBS 9802 / IAM 14324 / JCM 22182 / KY 12970</strain>
    </source>
</reference>
<feature type="compositionally biased region" description="Low complexity" evidence="13">
    <location>
        <begin position="25"/>
        <end position="42"/>
    </location>
</feature>
<dbReference type="InParanoid" id="G7E3K5"/>
<feature type="compositionally biased region" description="Basic residues" evidence="13">
    <location>
        <begin position="436"/>
        <end position="450"/>
    </location>
</feature>
<keyword evidence="6" id="KW-0645">Protease</keyword>
<keyword evidence="16" id="KW-1185">Reference proteome</keyword>
<dbReference type="PANTHER" id="PTHR22624:SF49">
    <property type="entry name" value="CYSTEINE PROTEASE"/>
    <property type="match status" value="1"/>
</dbReference>
<feature type="region of interest" description="Disordered" evidence="13">
    <location>
        <begin position="282"/>
        <end position="342"/>
    </location>
</feature>
<evidence type="ECO:0000256" key="13">
    <source>
        <dbReference type="SAM" id="MobiDB-lite"/>
    </source>
</evidence>
<proteinExistence type="inferred from homology"/>
<dbReference type="AlphaFoldDB" id="G7E3K5"/>
<dbReference type="Proteomes" id="UP000009131">
    <property type="component" value="Unassembled WGS sequence"/>
</dbReference>
<feature type="domain" description="Peptidase C54 catalytic" evidence="14">
    <location>
        <begin position="544"/>
        <end position="926"/>
    </location>
</feature>
<feature type="region of interest" description="Disordered" evidence="13">
    <location>
        <begin position="948"/>
        <end position="979"/>
    </location>
</feature>
<evidence type="ECO:0000256" key="1">
    <source>
        <dbReference type="ARBA" id="ARBA00004329"/>
    </source>
</evidence>
<dbReference type="Pfam" id="PF03416">
    <property type="entry name" value="Peptidase_C54"/>
    <property type="match status" value="1"/>
</dbReference>
<feature type="region of interest" description="Disordered" evidence="13">
    <location>
        <begin position="161"/>
        <end position="207"/>
    </location>
</feature>
<evidence type="ECO:0000256" key="2">
    <source>
        <dbReference type="ARBA" id="ARBA00004496"/>
    </source>
</evidence>
<dbReference type="PANTHER" id="PTHR22624">
    <property type="entry name" value="CYSTEINE PROTEASE ATG4"/>
    <property type="match status" value="1"/>
</dbReference>
<evidence type="ECO:0000256" key="12">
    <source>
        <dbReference type="ARBA" id="ARBA00030240"/>
    </source>
</evidence>
<dbReference type="SUPFAM" id="SSF54001">
    <property type="entry name" value="Cysteine proteinases"/>
    <property type="match status" value="1"/>
</dbReference>
<dbReference type="InterPro" id="IPR038765">
    <property type="entry name" value="Papain-like_cys_pep_sf"/>
</dbReference>
<feature type="compositionally biased region" description="Low complexity" evidence="13">
    <location>
        <begin position="75"/>
        <end position="97"/>
    </location>
</feature>
<feature type="compositionally biased region" description="Basic residues" evidence="13">
    <location>
        <begin position="1139"/>
        <end position="1155"/>
    </location>
</feature>
<dbReference type="OrthoDB" id="2960936at2759"/>
<evidence type="ECO:0000313" key="16">
    <source>
        <dbReference type="Proteomes" id="UP000009131"/>
    </source>
</evidence>
<keyword evidence="8" id="KW-0788">Thiol protease</keyword>
<comment type="subcellular location">
    <subcellularLocation>
        <location evidence="2">Cytoplasm</location>
    </subcellularLocation>
    <subcellularLocation>
        <location evidence="1">Preautophagosomal structure</location>
    </subcellularLocation>
</comment>
<organism evidence="15 16">
    <name type="scientific">Mixia osmundae (strain CBS 9802 / IAM 14324 / JCM 22182 / KY 12970)</name>
    <dbReference type="NCBI Taxonomy" id="764103"/>
    <lineage>
        <taxon>Eukaryota</taxon>
        <taxon>Fungi</taxon>
        <taxon>Dikarya</taxon>
        <taxon>Basidiomycota</taxon>
        <taxon>Pucciniomycotina</taxon>
        <taxon>Mixiomycetes</taxon>
        <taxon>Mixiales</taxon>
        <taxon>Mixiaceae</taxon>
        <taxon>Mixia</taxon>
    </lineage>
</organism>
<feature type="compositionally biased region" description="Polar residues" evidence="13">
    <location>
        <begin position="161"/>
        <end position="179"/>
    </location>
</feature>
<evidence type="ECO:0000256" key="4">
    <source>
        <dbReference type="ARBA" id="ARBA00022448"/>
    </source>
</evidence>
<feature type="compositionally biased region" description="Low complexity" evidence="13">
    <location>
        <begin position="55"/>
        <end position="67"/>
    </location>
</feature>
<evidence type="ECO:0000256" key="10">
    <source>
        <dbReference type="ARBA" id="ARBA00023006"/>
    </source>
</evidence>
<feature type="region of interest" description="Disordered" evidence="13">
    <location>
        <begin position="1"/>
        <end position="123"/>
    </location>
</feature>
<feature type="compositionally biased region" description="Low complexity" evidence="13">
    <location>
        <begin position="511"/>
        <end position="531"/>
    </location>
</feature>
<feature type="compositionally biased region" description="Basic and acidic residues" evidence="13">
    <location>
        <begin position="1090"/>
        <end position="1104"/>
    </location>
</feature>
<dbReference type="GO" id="GO:0000045">
    <property type="term" value="P:autophagosome assembly"/>
    <property type="evidence" value="ECO:0007669"/>
    <property type="project" value="TreeGrafter"/>
</dbReference>
<dbReference type="RefSeq" id="XP_014568003.1">
    <property type="nucleotide sequence ID" value="XM_014712517.1"/>
</dbReference>
<feature type="compositionally biased region" description="Low complexity" evidence="13">
    <location>
        <begin position="1167"/>
        <end position="1184"/>
    </location>
</feature>
<feature type="compositionally biased region" description="Basic and acidic residues" evidence="13">
    <location>
        <begin position="1119"/>
        <end position="1138"/>
    </location>
</feature>
<evidence type="ECO:0000256" key="9">
    <source>
        <dbReference type="ARBA" id="ARBA00022927"/>
    </source>
</evidence>
<feature type="compositionally biased region" description="Polar residues" evidence="13">
    <location>
        <begin position="1017"/>
        <end position="1041"/>
    </location>
</feature>
<evidence type="ECO:0000256" key="8">
    <source>
        <dbReference type="ARBA" id="ARBA00022807"/>
    </source>
</evidence>
<reference evidence="15 16" key="2">
    <citation type="journal article" date="2012" name="Open Biol.">
        <title>Characteristics of nucleosomes and linker DNA regions on the genome of the basidiomycete Mixia osmundae revealed by mono- and dinucleosome mapping.</title>
        <authorList>
            <person name="Nishida H."/>
            <person name="Kondo S."/>
            <person name="Matsumoto T."/>
            <person name="Suzuki Y."/>
            <person name="Yoshikawa H."/>
            <person name="Taylor T.D."/>
            <person name="Sugiyama J."/>
        </authorList>
    </citation>
    <scope>NUCLEOTIDE SEQUENCE [LARGE SCALE GENOMIC DNA]</scope>
    <source>
        <strain evidence="16">CBS 9802 / IAM 14324 / JCM 22182 / KY 12970</strain>
    </source>
</reference>
<evidence type="ECO:0000256" key="7">
    <source>
        <dbReference type="ARBA" id="ARBA00022801"/>
    </source>
</evidence>
<feature type="region of interest" description="Disordered" evidence="13">
    <location>
        <begin position="400"/>
        <end position="470"/>
    </location>
</feature>
<dbReference type="eggNOG" id="KOG2674">
    <property type="taxonomic scope" value="Eukaryota"/>
</dbReference>
<dbReference type="GO" id="GO:0019786">
    <property type="term" value="F:protein-phosphatidylethanolamide deconjugating activity"/>
    <property type="evidence" value="ECO:0007669"/>
    <property type="project" value="InterPro"/>
</dbReference>
<dbReference type="GO" id="GO:0000407">
    <property type="term" value="C:phagophore assembly site"/>
    <property type="evidence" value="ECO:0007669"/>
    <property type="project" value="UniProtKB-SubCell"/>
</dbReference>
<feature type="region of interest" description="Disordered" evidence="13">
    <location>
        <begin position="991"/>
        <end position="1041"/>
    </location>
</feature>
<dbReference type="HOGENOM" id="CLU_270633_0_0_1"/>
<accession>G7E3K5</accession>
<dbReference type="GO" id="GO:0004197">
    <property type="term" value="F:cysteine-type endopeptidase activity"/>
    <property type="evidence" value="ECO:0007669"/>
    <property type="project" value="TreeGrafter"/>
</dbReference>
<evidence type="ECO:0000259" key="14">
    <source>
        <dbReference type="Pfam" id="PF03416"/>
    </source>
</evidence>
<evidence type="ECO:0000256" key="5">
    <source>
        <dbReference type="ARBA" id="ARBA00022490"/>
    </source>
</evidence>
<feature type="compositionally biased region" description="Low complexity" evidence="13">
    <location>
        <begin position="959"/>
        <end position="972"/>
    </location>
</feature>
<protein>
    <recommendedName>
        <fullName evidence="12">Autophagy-related protein 4</fullName>
    </recommendedName>
</protein>
<feature type="region of interest" description="Disordered" evidence="13">
    <location>
        <begin position="491"/>
        <end position="531"/>
    </location>
</feature>
<keyword evidence="10" id="KW-0072">Autophagy</keyword>
<evidence type="ECO:0000256" key="3">
    <source>
        <dbReference type="ARBA" id="ARBA00010958"/>
    </source>
</evidence>
<dbReference type="GO" id="GO:0000423">
    <property type="term" value="P:mitophagy"/>
    <property type="evidence" value="ECO:0007669"/>
    <property type="project" value="TreeGrafter"/>
</dbReference>
<dbReference type="InterPro" id="IPR046792">
    <property type="entry name" value="Peptidase_C54_cat"/>
</dbReference>
<sequence>MAEMSLGPADPAHGSKGGLPELSESAPDSPAITISASSPAPTRKAAPSNEDGRTSVNSNGSSVESSVDLLIKMPSTSSSASASTAASSSTYTAARSSLMSAEDQADARPHGKAKATNQDSSISELEILQPATETPSPNSSSSSFPMTRRLLRKASNSLLFGGQVNSLSPSPPTRNSTLMPDQAIRPGEDAESNELTPTPSLNGHAAHHPARTLDIPQATNDRLSQSLQHSASPPQRTVAQINGTSTGISKHMSGWFNMLRPSLSAVNISSLASLSSQGAPVECQAEPRINTSPPAPAVRASADTRPFSRRQSSARRRDSSDAVMVSSSVPTISSPPLQASTSSVPAAARQLIPSAGGLDRMFDRALQYFLDTDSNIDKCEDDIWLMGVRHQGYRLVAESSPNSRLLQRRDSAATDVTATTDAGSATADARLESRLPKKRKERRKTTRRSKAGSIGTADDHPRNSPKLGKVGLLSPTFSTLALPFRSNSTVSVAAKSSVRDSRQESVSPRISEASLPSNSASSSQGSSSPVLSRHAANVQGWPPTFYEDFTSRIQLTYRAGFPPIPTTVSNGPATTAFNAVLSSLTGRSPLQANDGLSTDAGWGCMLRTGQSLLANALAFVHLGRDWRRTCSSSDESPDIPEESRSLEHFETYARLLTWFLDDPSPLCPFSVHRFAVVGKEQGGKEIGEWFGPSTAAGAIKHLASNFAPANLGVAVSVDGTVYRSDVQAAANPPFSEPATAGRQDPAPSVRTSWQRPVLILINARLGLDKVNPLYYESIKAALSFPQSVGISGGRPSSSYYFVGVQQNSVYYIDPHHTKPAIPFRQPPPDIAALAAELPLDIHSPLNAWQRSLGDSLPPTPGAEPPAPDECDDATRLRAWFANEYDETCFGSFHCDRVRKMPLSGLDPSMLIGFLCRDEADWDDLQSRAGEHKSIFHIAEQMPAWLRSSAGSLTDDSGKLSASPSGLESLSEPEGWDDASNAVPRETVEAEWMAQQVSPSKGRTRAGSVVQDEAWHPQSESPTRTPLQHSETVRPSNDSMLGTIRSASTTHADLSSHADETVTADDTSLEIVSSASPERGVPHRTLSAERASAEDLREDWVETDHPGLSARQGKPPLRSLLHERKAALQERKARRDAKRESRRLRKAERHSKRYSHSNKGELVTGTDASAASSSSAAASSDTDGSLLEDGDEELDDFVLTAST</sequence>
<comment type="catalytic activity">
    <reaction evidence="11">
        <text>[protein]-C-terminal L-amino acid-glycyl-phosphatidylethanolamide + H2O = [protein]-C-terminal L-amino acid-glycine + a 1,2-diacyl-sn-glycero-3-phosphoethanolamine</text>
        <dbReference type="Rhea" id="RHEA:67548"/>
        <dbReference type="Rhea" id="RHEA-COMP:17323"/>
        <dbReference type="Rhea" id="RHEA-COMP:17324"/>
        <dbReference type="ChEBI" id="CHEBI:15377"/>
        <dbReference type="ChEBI" id="CHEBI:64612"/>
        <dbReference type="ChEBI" id="CHEBI:172940"/>
        <dbReference type="ChEBI" id="CHEBI:172941"/>
    </reaction>
    <physiologicalReaction direction="left-to-right" evidence="11">
        <dbReference type="Rhea" id="RHEA:67549"/>
    </physiologicalReaction>
</comment>
<comment type="caution">
    <text evidence="15">The sequence shown here is derived from an EMBL/GenBank/DDBJ whole genome shotgun (WGS) entry which is preliminary data.</text>
</comment>
<evidence type="ECO:0000256" key="11">
    <source>
        <dbReference type="ARBA" id="ARBA00029362"/>
    </source>
</evidence>
<dbReference type="GO" id="GO:0016485">
    <property type="term" value="P:protein processing"/>
    <property type="evidence" value="ECO:0007669"/>
    <property type="project" value="TreeGrafter"/>
</dbReference>
<comment type="similarity">
    <text evidence="3">Belongs to the peptidase C54 family.</text>
</comment>
<dbReference type="OMA" id="AEPRINT"/>
<feature type="region of interest" description="Disordered" evidence="13">
    <location>
        <begin position="1071"/>
        <end position="1202"/>
    </location>
</feature>
<dbReference type="GO" id="GO:0034727">
    <property type="term" value="P:piecemeal microautophagy of the nucleus"/>
    <property type="evidence" value="ECO:0007669"/>
    <property type="project" value="TreeGrafter"/>
</dbReference>
<gene>
    <name evidence="15" type="primary">Mo04093</name>
    <name evidence="15" type="ORF">E5Q_04093</name>
</gene>
<keyword evidence="5" id="KW-0963">Cytoplasm</keyword>
<keyword evidence="9" id="KW-0653">Protein transport</keyword>
<dbReference type="GO" id="GO:0015031">
    <property type="term" value="P:protein transport"/>
    <property type="evidence" value="ECO:0007669"/>
    <property type="project" value="UniProtKB-KW"/>
</dbReference>
<keyword evidence="7" id="KW-0378">Hydrolase</keyword>
<evidence type="ECO:0000256" key="6">
    <source>
        <dbReference type="ARBA" id="ARBA00022670"/>
    </source>
</evidence>
<dbReference type="STRING" id="764103.G7E3K5"/>
<feature type="compositionally biased region" description="Low complexity" evidence="13">
    <location>
        <begin position="413"/>
        <end position="428"/>
    </location>
</feature>